<dbReference type="GO" id="GO:0005777">
    <property type="term" value="C:peroxisome"/>
    <property type="evidence" value="ECO:0007669"/>
    <property type="project" value="TreeGrafter"/>
</dbReference>
<organism evidence="17">
    <name type="scientific">Gaeumannomyces tritici (strain R3-111a-1)</name>
    <name type="common">Wheat and barley take-all root rot fungus</name>
    <name type="synonym">Gaeumannomyces graminis var. tritici</name>
    <dbReference type="NCBI Taxonomy" id="644352"/>
    <lineage>
        <taxon>Eukaryota</taxon>
        <taxon>Fungi</taxon>
        <taxon>Dikarya</taxon>
        <taxon>Ascomycota</taxon>
        <taxon>Pezizomycotina</taxon>
        <taxon>Sordariomycetes</taxon>
        <taxon>Sordariomycetidae</taxon>
        <taxon>Magnaporthales</taxon>
        <taxon>Magnaporthaceae</taxon>
        <taxon>Gaeumannomyces</taxon>
    </lineage>
</organism>
<keyword evidence="7 15" id="KW-0418">Kinase</keyword>
<dbReference type="Pfam" id="PF00288">
    <property type="entry name" value="GHMP_kinases_N"/>
    <property type="match status" value="1"/>
</dbReference>
<dbReference type="OrthoDB" id="10262935at2759"/>
<evidence type="ECO:0000313" key="17">
    <source>
        <dbReference type="EMBL" id="EJT78225.1"/>
    </source>
</evidence>
<reference evidence="18" key="4">
    <citation type="journal article" date="2015" name="G3 (Bethesda)">
        <title>Genome sequences of three phytopathogenic species of the Magnaporthaceae family of fungi.</title>
        <authorList>
            <person name="Okagaki L.H."/>
            <person name="Nunes C.C."/>
            <person name="Sailsbery J."/>
            <person name="Clay B."/>
            <person name="Brown D."/>
            <person name="John T."/>
            <person name="Oh Y."/>
            <person name="Young N."/>
            <person name="Fitzgerald M."/>
            <person name="Haas B.J."/>
            <person name="Zeng Q."/>
            <person name="Young S."/>
            <person name="Adiconis X."/>
            <person name="Fan L."/>
            <person name="Levin J.Z."/>
            <person name="Mitchell T.K."/>
            <person name="Okubara P.A."/>
            <person name="Farman M.L."/>
            <person name="Kohn L.M."/>
            <person name="Birren B."/>
            <person name="Ma L.-J."/>
            <person name="Dean R.A."/>
        </authorList>
    </citation>
    <scope>NUCLEOTIDE SEQUENCE</scope>
    <source>
        <strain evidence="18">R3-111a-1</strain>
    </source>
</reference>
<keyword evidence="8" id="KW-0067">ATP-binding</keyword>
<dbReference type="UniPathway" id="UPA00057">
    <property type="reaction ID" value="UER00099"/>
</dbReference>
<feature type="domain" description="GHMP kinase N-terminal" evidence="16">
    <location>
        <begin position="178"/>
        <end position="244"/>
    </location>
</feature>
<reference evidence="18" key="5">
    <citation type="submission" date="2018-04" db="UniProtKB">
        <authorList>
            <consortium name="EnsemblFungi"/>
        </authorList>
    </citation>
    <scope>IDENTIFICATION</scope>
    <source>
        <strain evidence="18">R3-111a-1</strain>
    </source>
</reference>
<evidence type="ECO:0000313" key="18">
    <source>
        <dbReference type="EnsemblFungi" id="EJT78225"/>
    </source>
</evidence>
<dbReference type="GO" id="GO:0019287">
    <property type="term" value="P:isopentenyl diphosphate biosynthetic process, mevalonate pathway"/>
    <property type="evidence" value="ECO:0007669"/>
    <property type="project" value="UniProtKB-UniRule"/>
</dbReference>
<dbReference type="PANTHER" id="PTHR31814:SF2">
    <property type="entry name" value="PHOSPHOMEVALONATE KINASE"/>
    <property type="match status" value="1"/>
</dbReference>
<keyword evidence="9 15" id="KW-0752">Steroid biosynthesis</keyword>
<evidence type="ECO:0000256" key="7">
    <source>
        <dbReference type="ARBA" id="ARBA00022777"/>
    </source>
</evidence>
<accession>J3NPX0</accession>
<evidence type="ECO:0000256" key="2">
    <source>
        <dbReference type="ARBA" id="ARBA00006495"/>
    </source>
</evidence>
<keyword evidence="13 15" id="KW-0753">Steroid metabolism</keyword>
<keyword evidence="19" id="KW-1185">Reference proteome</keyword>
<dbReference type="VEuPathDB" id="FungiDB:GGTG_03327"/>
<dbReference type="InterPro" id="IPR020568">
    <property type="entry name" value="Ribosomal_Su5_D2-typ_SF"/>
</dbReference>
<keyword evidence="5 15" id="KW-0808">Transferase</keyword>
<evidence type="ECO:0000256" key="6">
    <source>
        <dbReference type="ARBA" id="ARBA00022741"/>
    </source>
</evidence>
<dbReference type="InterPro" id="IPR014721">
    <property type="entry name" value="Ribsml_uS5_D2-typ_fold_subgr"/>
</dbReference>
<protein>
    <recommendedName>
        <fullName evidence="3 15">Phosphomevalonate kinase</fullName>
        <ecNumber evidence="3 15">2.7.4.2</ecNumber>
    </recommendedName>
</protein>
<dbReference type="HOGENOM" id="CLU_022059_1_0_1"/>
<comment type="catalytic activity">
    <reaction evidence="14">
        <text>(R)-5-phosphomevalonate + ATP = (R)-5-diphosphomevalonate + ADP</text>
        <dbReference type="Rhea" id="RHEA:16341"/>
        <dbReference type="ChEBI" id="CHEBI:30616"/>
        <dbReference type="ChEBI" id="CHEBI:57557"/>
        <dbReference type="ChEBI" id="CHEBI:58146"/>
        <dbReference type="ChEBI" id="CHEBI:456216"/>
        <dbReference type="EC" id="2.7.4.2"/>
    </reaction>
    <physiologicalReaction direction="left-to-right" evidence="14">
        <dbReference type="Rhea" id="RHEA:16342"/>
    </physiologicalReaction>
</comment>
<dbReference type="STRING" id="644352.J3NPX0"/>
<keyword evidence="6" id="KW-0547">Nucleotide-binding</keyword>
<dbReference type="GO" id="GO:0010142">
    <property type="term" value="P:farnesyl diphosphate biosynthetic process, mevalonate pathway"/>
    <property type="evidence" value="ECO:0007669"/>
    <property type="project" value="EnsemblFungi"/>
</dbReference>
<evidence type="ECO:0000259" key="16">
    <source>
        <dbReference type="Pfam" id="PF00288"/>
    </source>
</evidence>
<dbReference type="PANTHER" id="PTHR31814">
    <property type="match status" value="1"/>
</dbReference>
<dbReference type="AlphaFoldDB" id="J3NPX0"/>
<dbReference type="GO" id="GO:0005524">
    <property type="term" value="F:ATP binding"/>
    <property type="evidence" value="ECO:0007669"/>
    <property type="project" value="UniProtKB-UniRule"/>
</dbReference>
<gene>
    <name evidence="18" type="primary">20343785</name>
    <name evidence="17" type="ORF">GGTG_03327</name>
</gene>
<dbReference type="EMBL" id="GL385396">
    <property type="protein sequence ID" value="EJT78225.1"/>
    <property type="molecule type" value="Genomic_DNA"/>
</dbReference>
<reference evidence="17" key="2">
    <citation type="submission" date="2010-07" db="EMBL/GenBank/DDBJ databases">
        <authorList>
            <consortium name="The Broad Institute Genome Sequencing Platform"/>
            <consortium name="Broad Institute Genome Sequencing Center for Infectious Disease"/>
            <person name="Ma L.-J."/>
            <person name="Dead R."/>
            <person name="Young S."/>
            <person name="Zeng Q."/>
            <person name="Koehrsen M."/>
            <person name="Alvarado L."/>
            <person name="Berlin A."/>
            <person name="Chapman S.B."/>
            <person name="Chen Z."/>
            <person name="Freedman E."/>
            <person name="Gellesch M."/>
            <person name="Goldberg J."/>
            <person name="Griggs A."/>
            <person name="Gujja S."/>
            <person name="Heilman E.R."/>
            <person name="Heiman D."/>
            <person name="Hepburn T."/>
            <person name="Howarth C."/>
            <person name="Jen D."/>
            <person name="Larson L."/>
            <person name="Mehta T."/>
            <person name="Neiman D."/>
            <person name="Pearson M."/>
            <person name="Roberts A."/>
            <person name="Saif S."/>
            <person name="Shea T."/>
            <person name="Shenoy N."/>
            <person name="Sisk P."/>
            <person name="Stolte C."/>
            <person name="Sykes S."/>
            <person name="Walk T."/>
            <person name="White J."/>
            <person name="Yandava C."/>
            <person name="Haas B."/>
            <person name="Nusbaum C."/>
            <person name="Birren B."/>
        </authorList>
    </citation>
    <scope>NUCLEOTIDE SEQUENCE</scope>
    <source>
        <strain evidence="17">R3-111a-1</strain>
    </source>
</reference>
<dbReference type="PIRSF" id="PIRSF017288">
    <property type="entry name" value="PMK_GHMP_euk"/>
    <property type="match status" value="1"/>
</dbReference>
<dbReference type="InterPro" id="IPR016005">
    <property type="entry name" value="Erg8"/>
</dbReference>
<evidence type="ECO:0000313" key="19">
    <source>
        <dbReference type="Proteomes" id="UP000006039"/>
    </source>
</evidence>
<dbReference type="EC" id="2.7.4.2" evidence="3 15"/>
<dbReference type="Proteomes" id="UP000006039">
    <property type="component" value="Unassembled WGS sequence"/>
</dbReference>
<evidence type="ECO:0000256" key="3">
    <source>
        <dbReference type="ARBA" id="ARBA00012958"/>
    </source>
</evidence>
<dbReference type="RefSeq" id="XP_009219370.1">
    <property type="nucleotide sequence ID" value="XM_009221106.1"/>
</dbReference>
<keyword evidence="4 15" id="KW-0444">Lipid biosynthesis</keyword>
<dbReference type="Gene3D" id="3.30.70.890">
    <property type="entry name" value="GHMP kinase, C-terminal domain"/>
    <property type="match status" value="1"/>
</dbReference>
<evidence type="ECO:0000256" key="13">
    <source>
        <dbReference type="ARBA" id="ARBA00023221"/>
    </source>
</evidence>
<dbReference type="InterPro" id="IPR035102">
    <property type="entry name" value="Phosphomevalonate_kinase"/>
</dbReference>
<evidence type="ECO:0000256" key="11">
    <source>
        <dbReference type="ARBA" id="ARBA00023098"/>
    </source>
</evidence>
<dbReference type="InterPro" id="IPR006204">
    <property type="entry name" value="GHMP_kinase_N_dom"/>
</dbReference>
<dbReference type="GeneID" id="20343785"/>
<evidence type="ECO:0000256" key="4">
    <source>
        <dbReference type="ARBA" id="ARBA00022516"/>
    </source>
</evidence>
<keyword evidence="10" id="KW-0756">Sterol biosynthesis</keyword>
<proteinExistence type="inferred from homology"/>
<dbReference type="SUPFAM" id="SSF54211">
    <property type="entry name" value="Ribosomal protein S5 domain 2-like"/>
    <property type="match status" value="1"/>
</dbReference>
<evidence type="ECO:0000256" key="15">
    <source>
        <dbReference type="PIRNR" id="PIRNR017288"/>
    </source>
</evidence>
<dbReference type="Gene3D" id="3.30.230.10">
    <property type="match status" value="1"/>
</dbReference>
<name>J3NPX0_GAET3</name>
<evidence type="ECO:0000256" key="10">
    <source>
        <dbReference type="ARBA" id="ARBA00023011"/>
    </source>
</evidence>
<comment type="pathway">
    <text evidence="1 15">Isoprenoid biosynthesis; isopentenyl diphosphate biosynthesis via mevalonate pathway; isopentenyl diphosphate from (R)-mevalonate: step 2/3.</text>
</comment>
<keyword evidence="11 15" id="KW-0443">Lipid metabolism</keyword>
<dbReference type="InterPro" id="IPR036554">
    <property type="entry name" value="GHMP_kinase_C_sf"/>
</dbReference>
<evidence type="ECO:0000256" key="9">
    <source>
        <dbReference type="ARBA" id="ARBA00022955"/>
    </source>
</evidence>
<keyword evidence="12" id="KW-1207">Sterol metabolism</keyword>
<evidence type="ECO:0000256" key="14">
    <source>
        <dbReference type="ARBA" id="ARBA00029326"/>
    </source>
</evidence>
<dbReference type="FunCoup" id="J3NPX0">
    <property type="interactions" value="115"/>
</dbReference>
<evidence type="ECO:0000256" key="12">
    <source>
        <dbReference type="ARBA" id="ARBA00023166"/>
    </source>
</evidence>
<dbReference type="GO" id="GO:0004631">
    <property type="term" value="F:phosphomevalonate kinase activity"/>
    <property type="evidence" value="ECO:0007669"/>
    <property type="project" value="UniProtKB-UniRule"/>
</dbReference>
<evidence type="ECO:0000256" key="8">
    <source>
        <dbReference type="ARBA" id="ARBA00022840"/>
    </source>
</evidence>
<dbReference type="eggNOG" id="KOG4519">
    <property type="taxonomic scope" value="Eukaryota"/>
</dbReference>
<reference evidence="17" key="3">
    <citation type="submission" date="2010-09" db="EMBL/GenBank/DDBJ databases">
        <title>Annotation of Gaeumannomyces graminis var. tritici R3-111a-1.</title>
        <authorList>
            <consortium name="The Broad Institute Genome Sequencing Platform"/>
            <person name="Ma L.-J."/>
            <person name="Dead R."/>
            <person name="Young S.K."/>
            <person name="Zeng Q."/>
            <person name="Gargeya S."/>
            <person name="Fitzgerald M."/>
            <person name="Haas B."/>
            <person name="Abouelleil A."/>
            <person name="Alvarado L."/>
            <person name="Arachchi H.M."/>
            <person name="Berlin A."/>
            <person name="Brown A."/>
            <person name="Chapman S.B."/>
            <person name="Chen Z."/>
            <person name="Dunbar C."/>
            <person name="Freedman E."/>
            <person name="Gearin G."/>
            <person name="Gellesch M."/>
            <person name="Goldberg J."/>
            <person name="Griggs A."/>
            <person name="Gujja S."/>
            <person name="Heiman D."/>
            <person name="Howarth C."/>
            <person name="Larson L."/>
            <person name="Lui A."/>
            <person name="MacDonald P.J.P."/>
            <person name="Mehta T."/>
            <person name="Montmayeur A."/>
            <person name="Murphy C."/>
            <person name="Neiman D."/>
            <person name="Pearson M."/>
            <person name="Priest M."/>
            <person name="Roberts A."/>
            <person name="Saif S."/>
            <person name="Shea T."/>
            <person name="Shenoy N."/>
            <person name="Sisk P."/>
            <person name="Stolte C."/>
            <person name="Sykes S."/>
            <person name="Yandava C."/>
            <person name="Wortman J."/>
            <person name="Nusbaum C."/>
            <person name="Birren B."/>
        </authorList>
    </citation>
    <scope>NUCLEOTIDE SEQUENCE</scope>
    <source>
        <strain evidence="17">R3-111a-1</strain>
    </source>
</reference>
<dbReference type="GO" id="GO:0006696">
    <property type="term" value="P:ergosterol biosynthetic process"/>
    <property type="evidence" value="ECO:0007669"/>
    <property type="project" value="EnsemblFungi"/>
</dbReference>
<reference evidence="19" key="1">
    <citation type="submission" date="2010-07" db="EMBL/GenBank/DDBJ databases">
        <title>The genome sequence of Gaeumannomyces graminis var. tritici strain R3-111a-1.</title>
        <authorList>
            <consortium name="The Broad Institute Genome Sequencing Platform"/>
            <person name="Ma L.-J."/>
            <person name="Dead R."/>
            <person name="Young S."/>
            <person name="Zeng Q."/>
            <person name="Koehrsen M."/>
            <person name="Alvarado L."/>
            <person name="Berlin A."/>
            <person name="Chapman S.B."/>
            <person name="Chen Z."/>
            <person name="Freedman E."/>
            <person name="Gellesch M."/>
            <person name="Goldberg J."/>
            <person name="Griggs A."/>
            <person name="Gujja S."/>
            <person name="Heilman E.R."/>
            <person name="Heiman D."/>
            <person name="Hepburn T."/>
            <person name="Howarth C."/>
            <person name="Jen D."/>
            <person name="Larson L."/>
            <person name="Mehta T."/>
            <person name="Neiman D."/>
            <person name="Pearson M."/>
            <person name="Roberts A."/>
            <person name="Saif S."/>
            <person name="Shea T."/>
            <person name="Shenoy N."/>
            <person name="Sisk P."/>
            <person name="Stolte C."/>
            <person name="Sykes S."/>
            <person name="Walk T."/>
            <person name="White J."/>
            <person name="Yandava C."/>
            <person name="Haas B."/>
            <person name="Nusbaum C."/>
            <person name="Birren B."/>
        </authorList>
    </citation>
    <scope>NUCLEOTIDE SEQUENCE [LARGE SCALE GENOMIC DNA]</scope>
    <source>
        <strain evidence="19">R3-111a-1</strain>
    </source>
</reference>
<sequence length="458" mass="48316">MSDANPTTAVSAPGKVLLAGGYLVLDRKYTGLVLGLSARINVVAEEINTSPGVQLTEIVVKSPQFQHAQWRYGYRLADEDGGIQITQLHVGTDISKNPFVETALSYALTYIAKIGKHGPSHSMKPARLTILADNDYYSQPSDASSSAPKTASTETAPAGARKAASRFAHFPTTLSGANKTGLGSSAALVTALTAALLTHYLPPQLFDLASEFGRAALHNLAQAAHCAAQGKVGSGFDVAAAVYGSCRYRRFSPDVLSSLPEPGAPGFSAALTAVVAKPWDAEIDPTSVTLPPGVAMRMCDVTCGTQTVGMVKTVLAWKARDEEPATKLWDDLQSRNEALAAVLASGRVEGIAGAVSSVRDVVRRMGEESGAQIEPPSQTELLDALGGLEGVFGGVVPGAGGFDAAALLMRDDDETKARVEQFLDKWSSEKNVRVRLLGVKGEMEGVRMESLKVYEGWI</sequence>
<dbReference type="EnsemblFungi" id="EJT78225">
    <property type="protein sequence ID" value="EJT78225"/>
    <property type="gene ID" value="GGTG_03327"/>
</dbReference>
<comment type="similarity">
    <text evidence="2 15">Belongs to the GHMP kinase family. Mevalonate kinase subfamily.</text>
</comment>
<dbReference type="GO" id="GO:0031388">
    <property type="term" value="P:organic acid phosphorylation"/>
    <property type="evidence" value="ECO:0007669"/>
    <property type="project" value="EnsemblFungi"/>
</dbReference>
<evidence type="ECO:0000256" key="5">
    <source>
        <dbReference type="ARBA" id="ARBA00022679"/>
    </source>
</evidence>
<evidence type="ECO:0000256" key="1">
    <source>
        <dbReference type="ARBA" id="ARBA00005017"/>
    </source>
</evidence>